<evidence type="ECO:0000256" key="6">
    <source>
        <dbReference type="ARBA" id="ARBA00018587"/>
    </source>
</evidence>
<dbReference type="Gene3D" id="2.40.33.10">
    <property type="entry name" value="PK beta-barrel domain-like"/>
    <property type="match status" value="1"/>
</dbReference>
<evidence type="ECO:0000256" key="7">
    <source>
        <dbReference type="ARBA" id="ARBA00022679"/>
    </source>
</evidence>
<dbReference type="SUPFAM" id="SSF50800">
    <property type="entry name" value="PK beta-barrel domain-like"/>
    <property type="match status" value="1"/>
</dbReference>
<dbReference type="FunFam" id="3.20.20.60:FF:000025">
    <property type="entry name" value="Pyruvate kinase"/>
    <property type="match status" value="1"/>
</dbReference>
<dbReference type="GO" id="GO:0005524">
    <property type="term" value="F:ATP binding"/>
    <property type="evidence" value="ECO:0007669"/>
    <property type="project" value="UniProtKB-KW"/>
</dbReference>
<evidence type="ECO:0000256" key="2">
    <source>
        <dbReference type="ARBA" id="ARBA00001958"/>
    </source>
</evidence>
<dbReference type="InterPro" id="IPR015813">
    <property type="entry name" value="Pyrv/PenolPyrv_kinase-like_dom"/>
</dbReference>
<keyword evidence="14 19" id="KW-0670">Pyruvate</keyword>
<evidence type="ECO:0000256" key="10">
    <source>
        <dbReference type="ARBA" id="ARBA00022777"/>
    </source>
</evidence>
<comment type="caution">
    <text evidence="19">The sequence shown here is derived from an EMBL/GenBank/DDBJ whole genome shotgun (WGS) entry which is preliminary data.</text>
</comment>
<evidence type="ECO:0000256" key="3">
    <source>
        <dbReference type="ARBA" id="ARBA00004997"/>
    </source>
</evidence>
<evidence type="ECO:0000313" key="20">
    <source>
        <dbReference type="Proteomes" id="UP001221217"/>
    </source>
</evidence>
<keyword evidence="12 16" id="KW-0460">Magnesium</keyword>
<dbReference type="PROSITE" id="PS00110">
    <property type="entry name" value="PYRUVATE_KINASE"/>
    <property type="match status" value="1"/>
</dbReference>
<evidence type="ECO:0000256" key="12">
    <source>
        <dbReference type="ARBA" id="ARBA00022842"/>
    </source>
</evidence>
<evidence type="ECO:0000313" key="19">
    <source>
        <dbReference type="EMBL" id="MDC7227268.1"/>
    </source>
</evidence>
<protein>
    <recommendedName>
        <fullName evidence="6 15">Pyruvate kinase</fullName>
        <ecNumber evidence="5 15">2.7.1.40</ecNumber>
    </recommendedName>
</protein>
<dbReference type="GO" id="GO:0000287">
    <property type="term" value="F:magnesium ion binding"/>
    <property type="evidence" value="ECO:0007669"/>
    <property type="project" value="UniProtKB-UniRule"/>
</dbReference>
<evidence type="ECO:0000256" key="11">
    <source>
        <dbReference type="ARBA" id="ARBA00022840"/>
    </source>
</evidence>
<comment type="cofactor">
    <cofactor evidence="1">
        <name>Mg(2+)</name>
        <dbReference type="ChEBI" id="CHEBI:18420"/>
    </cofactor>
</comment>
<dbReference type="InterPro" id="IPR036918">
    <property type="entry name" value="Pyrv_Knase_C_sf"/>
</dbReference>
<evidence type="ECO:0000256" key="16">
    <source>
        <dbReference type="RuleBase" id="RU000504"/>
    </source>
</evidence>
<accession>A0AAJ1MJC0</accession>
<dbReference type="Pfam" id="PF00224">
    <property type="entry name" value="PK"/>
    <property type="match status" value="1"/>
</dbReference>
<dbReference type="SUPFAM" id="SSF51621">
    <property type="entry name" value="Phosphoenolpyruvate/pyruvate domain"/>
    <property type="match status" value="1"/>
</dbReference>
<comment type="catalytic activity">
    <reaction evidence="16">
        <text>pyruvate + ATP = phosphoenolpyruvate + ADP + H(+)</text>
        <dbReference type="Rhea" id="RHEA:18157"/>
        <dbReference type="ChEBI" id="CHEBI:15361"/>
        <dbReference type="ChEBI" id="CHEBI:15378"/>
        <dbReference type="ChEBI" id="CHEBI:30616"/>
        <dbReference type="ChEBI" id="CHEBI:58702"/>
        <dbReference type="ChEBI" id="CHEBI:456216"/>
        <dbReference type="EC" id="2.7.1.40"/>
    </reaction>
</comment>
<keyword evidence="9" id="KW-0547">Nucleotide-binding</keyword>
<dbReference type="Gene3D" id="3.40.1380.20">
    <property type="entry name" value="Pyruvate kinase, C-terminal domain"/>
    <property type="match status" value="1"/>
</dbReference>
<evidence type="ECO:0000259" key="17">
    <source>
        <dbReference type="Pfam" id="PF00224"/>
    </source>
</evidence>
<dbReference type="EC" id="2.7.1.40" evidence="5 15"/>
<dbReference type="FunFam" id="2.40.33.10:FF:000001">
    <property type="entry name" value="Pyruvate kinase"/>
    <property type="match status" value="1"/>
</dbReference>
<dbReference type="InterPro" id="IPR011037">
    <property type="entry name" value="Pyrv_Knase-like_insert_dom_sf"/>
</dbReference>
<feature type="domain" description="Pyruvate kinase barrel" evidence="17">
    <location>
        <begin position="15"/>
        <end position="335"/>
    </location>
</feature>
<proteinExistence type="inferred from homology"/>
<dbReference type="Pfam" id="PF02887">
    <property type="entry name" value="PK_C"/>
    <property type="match status" value="1"/>
</dbReference>
<evidence type="ECO:0000259" key="18">
    <source>
        <dbReference type="Pfam" id="PF02887"/>
    </source>
</evidence>
<evidence type="ECO:0000256" key="4">
    <source>
        <dbReference type="ARBA" id="ARBA00008663"/>
    </source>
</evidence>
<evidence type="ECO:0000256" key="13">
    <source>
        <dbReference type="ARBA" id="ARBA00023152"/>
    </source>
</evidence>
<dbReference type="InterPro" id="IPR001697">
    <property type="entry name" value="Pyr_Knase"/>
</dbReference>
<evidence type="ECO:0000256" key="9">
    <source>
        <dbReference type="ARBA" id="ARBA00022741"/>
    </source>
</evidence>
<dbReference type="SUPFAM" id="SSF52935">
    <property type="entry name" value="PK C-terminal domain-like"/>
    <property type="match status" value="1"/>
</dbReference>
<gene>
    <name evidence="19" type="primary">pyk</name>
    <name evidence="19" type="ORF">PQJ61_10955</name>
</gene>
<evidence type="ECO:0000256" key="14">
    <source>
        <dbReference type="ARBA" id="ARBA00023317"/>
    </source>
</evidence>
<dbReference type="EMBL" id="JAQQAL010000024">
    <property type="protein sequence ID" value="MDC7227268.1"/>
    <property type="molecule type" value="Genomic_DNA"/>
</dbReference>
<dbReference type="InterPro" id="IPR015793">
    <property type="entry name" value="Pyrv_Knase_brl"/>
</dbReference>
<dbReference type="InterPro" id="IPR018209">
    <property type="entry name" value="Pyrv_Knase_AS"/>
</dbReference>
<evidence type="ECO:0000256" key="1">
    <source>
        <dbReference type="ARBA" id="ARBA00001946"/>
    </source>
</evidence>
<dbReference type="NCBIfam" id="TIGR01064">
    <property type="entry name" value="pyruv_kin"/>
    <property type="match status" value="1"/>
</dbReference>
<evidence type="ECO:0000256" key="8">
    <source>
        <dbReference type="ARBA" id="ARBA00022723"/>
    </source>
</evidence>
<dbReference type="PANTHER" id="PTHR11817">
    <property type="entry name" value="PYRUVATE KINASE"/>
    <property type="match status" value="1"/>
</dbReference>
<dbReference type="PRINTS" id="PR01050">
    <property type="entry name" value="PYRUVTKNASE"/>
</dbReference>
<dbReference type="InterPro" id="IPR040442">
    <property type="entry name" value="Pyrv_kinase-like_dom_sf"/>
</dbReference>
<dbReference type="AlphaFoldDB" id="A0AAJ1MJC0"/>
<feature type="domain" description="Pyruvate kinase C-terminal" evidence="18">
    <location>
        <begin position="369"/>
        <end position="478"/>
    </location>
</feature>
<evidence type="ECO:0000256" key="15">
    <source>
        <dbReference type="NCBIfam" id="TIGR01064"/>
    </source>
</evidence>
<dbReference type="InterPro" id="IPR015795">
    <property type="entry name" value="Pyrv_Knase_C"/>
</dbReference>
<comment type="cofactor">
    <cofactor evidence="2">
        <name>K(+)</name>
        <dbReference type="ChEBI" id="CHEBI:29103"/>
    </cofactor>
</comment>
<name>A0AAJ1MJC0_9SPIO</name>
<comment type="similarity">
    <text evidence="4 16">Belongs to the pyruvate kinase family.</text>
</comment>
<dbReference type="NCBIfam" id="NF004491">
    <property type="entry name" value="PRK05826.1"/>
    <property type="match status" value="1"/>
</dbReference>
<keyword evidence="7 16" id="KW-0808">Transferase</keyword>
<dbReference type="InterPro" id="IPR015806">
    <property type="entry name" value="Pyrv_Knase_insert_dom_sf"/>
</dbReference>
<dbReference type="GO" id="GO:0030955">
    <property type="term" value="F:potassium ion binding"/>
    <property type="evidence" value="ECO:0007669"/>
    <property type="project" value="UniProtKB-UniRule"/>
</dbReference>
<comment type="pathway">
    <text evidence="3 16">Carbohydrate degradation; glycolysis; pyruvate from D-glyceraldehyde 3-phosphate: step 5/5.</text>
</comment>
<dbReference type="Proteomes" id="UP001221217">
    <property type="component" value="Unassembled WGS sequence"/>
</dbReference>
<evidence type="ECO:0000256" key="5">
    <source>
        <dbReference type="ARBA" id="ARBA00012142"/>
    </source>
</evidence>
<keyword evidence="11" id="KW-0067">ATP-binding</keyword>
<dbReference type="Gene3D" id="3.20.20.60">
    <property type="entry name" value="Phosphoenolpyruvate-binding domains"/>
    <property type="match status" value="1"/>
</dbReference>
<keyword evidence="13 16" id="KW-0324">Glycolysis</keyword>
<keyword evidence="10 16" id="KW-0418">Kinase</keyword>
<reference evidence="19 20" key="1">
    <citation type="submission" date="2022-12" db="EMBL/GenBank/DDBJ databases">
        <title>Metagenome assembled genome from gulf of manar.</title>
        <authorList>
            <person name="Kohli P."/>
            <person name="Pk S."/>
            <person name="Venkata Ramana C."/>
            <person name="Sasikala C."/>
        </authorList>
    </citation>
    <scope>NUCLEOTIDE SEQUENCE [LARGE SCALE GENOMIC DNA]</scope>
    <source>
        <strain evidence="19">JB008</strain>
    </source>
</reference>
<sequence length="487" mass="53771">MKIIKREKTEDAMRKQTKIVATISDRHCETEFINEMIARGVDVFRLNTAHQSISDSLKVIKNIRAISDFTGILIDTKGPEIRTADLENEIEVRTGDNVAFGSMGCNVSDMPGGFKVIPVSYKSIVHDVPEGSQILIDDGETSFRVTGKGENCLFAEAENDGFVKNRKSVNIPGVHLNLPALTEKDREFIKFAAENDVDFIAHSFVRSPEDIKEINEILASNDSNVKIIAKIENREGVDNAKKILEVCHGIMVARGDLGIEIPAEEVPAIQKRLIKYCVKRAKPVITATQMLQSMIENPRPTRAEVSDVANAVLDGTAALMLSGETAYGKYPLEAVSTMVKIAKASEDSRKGIWKHGLSEKSGEVRKFLVQAAIEASEKLPIKAIIVHTYSGLTARLISSFRGKTPIYVRCHEQRIARELSLSYGLYPRVIKLPDTTDDLIATSVRPLLEKGVLQKDDMIVVLAGSPPLKTNESNMIEINTVSNFIID</sequence>
<dbReference type="NCBIfam" id="NF004978">
    <property type="entry name" value="PRK06354.1"/>
    <property type="match status" value="1"/>
</dbReference>
<keyword evidence="8" id="KW-0479">Metal-binding</keyword>
<dbReference type="GO" id="GO:0016301">
    <property type="term" value="F:kinase activity"/>
    <property type="evidence" value="ECO:0007669"/>
    <property type="project" value="UniProtKB-KW"/>
</dbReference>
<dbReference type="GO" id="GO:0004743">
    <property type="term" value="F:pyruvate kinase activity"/>
    <property type="evidence" value="ECO:0007669"/>
    <property type="project" value="UniProtKB-UniRule"/>
</dbReference>
<organism evidence="19 20">
    <name type="scientific">Candidatus Thalassospirochaeta sargassi</name>
    <dbReference type="NCBI Taxonomy" id="3119039"/>
    <lineage>
        <taxon>Bacteria</taxon>
        <taxon>Pseudomonadati</taxon>
        <taxon>Spirochaetota</taxon>
        <taxon>Spirochaetia</taxon>
        <taxon>Spirochaetales</taxon>
        <taxon>Spirochaetaceae</taxon>
        <taxon>Candidatus Thalassospirochaeta</taxon>
    </lineage>
</organism>